<evidence type="ECO:0000313" key="1">
    <source>
        <dbReference type="EMBL" id="AKL98091.1"/>
    </source>
</evidence>
<proteinExistence type="predicted"/>
<sequence>MARAPYSSHTHPLFIKGNYYNDSILAKYFEFRQGRGEESLLNANDLVSDAG</sequence>
<dbReference type="Proteomes" id="UP000035337">
    <property type="component" value="Chromosome"/>
</dbReference>
<gene>
    <name evidence="1" type="ORF">Epro_0712</name>
</gene>
<accession>A0A0G3WHI6</accession>
<dbReference type="AlphaFoldDB" id="A0A0G3WHI6"/>
<keyword evidence="2" id="KW-1185">Reference proteome</keyword>
<evidence type="ECO:0000313" key="2">
    <source>
        <dbReference type="Proteomes" id="UP000035337"/>
    </source>
</evidence>
<reference evidence="1 2" key="1">
    <citation type="submission" date="2014-09" db="EMBL/GenBank/DDBJ databases">
        <title>Complete genome sequence of Endomicrobium proavitum.</title>
        <authorList>
            <person name="Zheng H."/>
        </authorList>
    </citation>
    <scope>NUCLEOTIDE SEQUENCE [LARGE SCALE GENOMIC DNA]</scope>
    <source>
        <strain evidence="1 2">Rsa215</strain>
    </source>
</reference>
<protein>
    <submittedName>
        <fullName evidence="1">Uncharacterized protein</fullName>
    </submittedName>
</protein>
<dbReference type="EMBL" id="CP009498">
    <property type="protein sequence ID" value="AKL98091.1"/>
    <property type="molecule type" value="Genomic_DNA"/>
</dbReference>
<name>A0A0G3WHI6_9BACT</name>
<dbReference type="KEGG" id="epo:Epro_0712"/>
<organism evidence="1 2">
    <name type="scientific">Endomicrobium proavitum</name>
    <dbReference type="NCBI Taxonomy" id="1408281"/>
    <lineage>
        <taxon>Bacteria</taxon>
        <taxon>Pseudomonadati</taxon>
        <taxon>Elusimicrobiota</taxon>
        <taxon>Endomicrobiia</taxon>
        <taxon>Endomicrobiales</taxon>
        <taxon>Endomicrobiaceae</taxon>
        <taxon>Endomicrobium</taxon>
    </lineage>
</organism>